<accession>A0A934N976</accession>
<dbReference type="GO" id="GO:0035888">
    <property type="term" value="F:isoguanine deaminase activity"/>
    <property type="evidence" value="ECO:0007669"/>
    <property type="project" value="TreeGrafter"/>
</dbReference>
<evidence type="ECO:0000256" key="2">
    <source>
        <dbReference type="ARBA" id="ARBA00022801"/>
    </source>
</evidence>
<dbReference type="CDD" id="cd01293">
    <property type="entry name" value="Bact_CD"/>
    <property type="match status" value="1"/>
</dbReference>
<proteinExistence type="predicted"/>
<dbReference type="EMBL" id="JAEKNR010000124">
    <property type="protein sequence ID" value="MBJ7598728.1"/>
    <property type="molecule type" value="Genomic_DNA"/>
</dbReference>
<protein>
    <submittedName>
        <fullName evidence="4">Cytosine deaminase</fullName>
    </submittedName>
</protein>
<evidence type="ECO:0000259" key="3">
    <source>
        <dbReference type="Pfam" id="PF07969"/>
    </source>
</evidence>
<dbReference type="FunFam" id="3.20.20.140:FF:000019">
    <property type="entry name" value="Cytosine deaminase"/>
    <property type="match status" value="1"/>
</dbReference>
<dbReference type="AlphaFoldDB" id="A0A934N976"/>
<name>A0A934N976_9BACT</name>
<keyword evidence="1" id="KW-0479">Metal-binding</keyword>
<dbReference type="Gene3D" id="2.30.40.10">
    <property type="entry name" value="Urease, subunit C, domain 1"/>
    <property type="match status" value="1"/>
</dbReference>
<dbReference type="NCBIfam" id="NF005748">
    <property type="entry name" value="PRK07572.1"/>
    <property type="match status" value="1"/>
</dbReference>
<dbReference type="PANTHER" id="PTHR32027:SF0">
    <property type="entry name" value="CYTOSINE DEAMINASE"/>
    <property type="match status" value="1"/>
</dbReference>
<dbReference type="PANTHER" id="PTHR32027">
    <property type="entry name" value="CYTOSINE DEAMINASE"/>
    <property type="match status" value="1"/>
</dbReference>
<comment type="caution">
    <text evidence="4">The sequence shown here is derived from an EMBL/GenBank/DDBJ whole genome shotgun (WGS) entry which is preliminary data.</text>
</comment>
<dbReference type="Proteomes" id="UP000612893">
    <property type="component" value="Unassembled WGS sequence"/>
</dbReference>
<dbReference type="Gene3D" id="3.20.20.140">
    <property type="entry name" value="Metal-dependent hydrolases"/>
    <property type="match status" value="1"/>
</dbReference>
<dbReference type="InterPro" id="IPR013108">
    <property type="entry name" value="Amidohydro_3"/>
</dbReference>
<feature type="domain" description="Amidohydrolase 3" evidence="3">
    <location>
        <begin position="61"/>
        <end position="422"/>
    </location>
</feature>
<dbReference type="SUPFAM" id="SSF51338">
    <property type="entry name" value="Composite domain of metallo-dependent hydrolases"/>
    <property type="match status" value="2"/>
</dbReference>
<dbReference type="InterPro" id="IPR032466">
    <property type="entry name" value="Metal_Hydrolase"/>
</dbReference>
<dbReference type="InterPro" id="IPR052349">
    <property type="entry name" value="Metallo-hydrolase_Enzymes"/>
</dbReference>
<dbReference type="NCBIfam" id="NF006685">
    <property type="entry name" value="PRK09230.1"/>
    <property type="match status" value="1"/>
</dbReference>
<evidence type="ECO:0000313" key="4">
    <source>
        <dbReference type="EMBL" id="MBJ7598728.1"/>
    </source>
</evidence>
<gene>
    <name evidence="4" type="primary">codA</name>
    <name evidence="4" type="ORF">JF922_11680</name>
</gene>
<dbReference type="InterPro" id="IPR011059">
    <property type="entry name" value="Metal-dep_hydrolase_composite"/>
</dbReference>
<keyword evidence="5" id="KW-1185">Reference proteome</keyword>
<dbReference type="GO" id="GO:0004131">
    <property type="term" value="F:cytosine deaminase activity"/>
    <property type="evidence" value="ECO:0007669"/>
    <property type="project" value="TreeGrafter"/>
</dbReference>
<sequence>MAIQLLLCLWRGGCRRQSSELKLATVLDLLLTGARLPGQEKPLDLAVSDGKFVAPQPEARQVIHLEGALVTPPLVEPHIHLDAVLTVGQPRPNLTGTLFEGIAIWAERVKSLTVEDVKSRVRQVLRWQLANGVQHVRSHVDVCDPELRALRALVELREEIGDQMDLQLVAFPQQGVMSFPEGQDLMHRAVSMGVDAVGGIPHFELTREMGVESVKFAFFLAAEHGLRVDIHCDETDDDHSRFVEVMAAETIRLGMEGRVTASHTTAMHSYNNAYAYRVIHNIARARMHMVTNPLDNSVLQGRFDSYPVRRGHTRIKELMEAGVNVCIGHDSVMDPWYPLGYGDPLQAAFVLAHYGQMSGAEELRSLLDMITGGPARALGIENYGLAEGSPASLVVYEAPTETDAIRLLPRRRLVLRRGQIVARTEPARTTVTWDGREEAVDFMPHPVDSR</sequence>
<dbReference type="Pfam" id="PF07969">
    <property type="entry name" value="Amidohydro_3"/>
    <property type="match status" value="1"/>
</dbReference>
<reference evidence="4" key="1">
    <citation type="submission" date="2020-10" db="EMBL/GenBank/DDBJ databases">
        <title>Ca. Dormibacterota MAGs.</title>
        <authorList>
            <person name="Montgomery K."/>
        </authorList>
    </citation>
    <scope>NUCLEOTIDE SEQUENCE [LARGE SCALE GENOMIC DNA]</scope>
    <source>
        <strain evidence="4">SC8812_S17_10</strain>
    </source>
</reference>
<dbReference type="GO" id="GO:0046872">
    <property type="term" value="F:metal ion binding"/>
    <property type="evidence" value="ECO:0007669"/>
    <property type="project" value="UniProtKB-KW"/>
</dbReference>
<dbReference type="GO" id="GO:0006209">
    <property type="term" value="P:cytosine catabolic process"/>
    <property type="evidence" value="ECO:0007669"/>
    <property type="project" value="TreeGrafter"/>
</dbReference>
<keyword evidence="2" id="KW-0378">Hydrolase</keyword>
<organism evidence="4 5">
    <name type="scientific">Candidatus Nephthysia bennettiae</name>
    <dbReference type="NCBI Taxonomy" id="3127016"/>
    <lineage>
        <taxon>Bacteria</taxon>
        <taxon>Bacillati</taxon>
        <taxon>Candidatus Dormiibacterota</taxon>
        <taxon>Candidatus Dormibacteria</taxon>
        <taxon>Candidatus Dormibacterales</taxon>
        <taxon>Candidatus Dormibacteraceae</taxon>
        <taxon>Candidatus Nephthysia</taxon>
    </lineage>
</organism>
<evidence type="ECO:0000313" key="5">
    <source>
        <dbReference type="Proteomes" id="UP000612893"/>
    </source>
</evidence>
<dbReference type="SUPFAM" id="SSF51556">
    <property type="entry name" value="Metallo-dependent hydrolases"/>
    <property type="match status" value="1"/>
</dbReference>
<evidence type="ECO:0000256" key="1">
    <source>
        <dbReference type="ARBA" id="ARBA00022723"/>
    </source>
</evidence>